<dbReference type="EMBL" id="JACCJC010000058">
    <property type="protein sequence ID" value="KAF6231293.1"/>
    <property type="molecule type" value="Genomic_DNA"/>
</dbReference>
<evidence type="ECO:0000313" key="1">
    <source>
        <dbReference type="EMBL" id="KAF6231293.1"/>
    </source>
</evidence>
<gene>
    <name evidence="1" type="ORF">HO173_010436</name>
</gene>
<comment type="caution">
    <text evidence="1">The sequence shown here is derived from an EMBL/GenBank/DDBJ whole genome shotgun (WGS) entry which is preliminary data.</text>
</comment>
<dbReference type="RefSeq" id="XP_037160726.1">
    <property type="nucleotide sequence ID" value="XM_037312321.1"/>
</dbReference>
<dbReference type="Proteomes" id="UP000578531">
    <property type="component" value="Unassembled WGS sequence"/>
</dbReference>
<name>A0A8H6FML8_9LECA</name>
<organism evidence="1 2">
    <name type="scientific">Letharia columbiana</name>
    <dbReference type="NCBI Taxonomy" id="112416"/>
    <lineage>
        <taxon>Eukaryota</taxon>
        <taxon>Fungi</taxon>
        <taxon>Dikarya</taxon>
        <taxon>Ascomycota</taxon>
        <taxon>Pezizomycotina</taxon>
        <taxon>Lecanoromycetes</taxon>
        <taxon>OSLEUM clade</taxon>
        <taxon>Lecanoromycetidae</taxon>
        <taxon>Lecanorales</taxon>
        <taxon>Lecanorineae</taxon>
        <taxon>Parmeliaceae</taxon>
        <taxon>Letharia</taxon>
    </lineage>
</organism>
<evidence type="ECO:0000313" key="2">
    <source>
        <dbReference type="Proteomes" id="UP000578531"/>
    </source>
</evidence>
<proteinExistence type="predicted"/>
<sequence>MGRGDPYYHSVAANPSFAGHGTWVSLTAPADKQEVSSPTITMASDCDLGI</sequence>
<dbReference type="GeneID" id="59292082"/>
<protein>
    <submittedName>
        <fullName evidence="1">Uncharacterized protein</fullName>
    </submittedName>
</protein>
<keyword evidence="2" id="KW-1185">Reference proteome</keyword>
<accession>A0A8H6FML8</accession>
<dbReference type="AlphaFoldDB" id="A0A8H6FML8"/>
<reference evidence="1 2" key="1">
    <citation type="journal article" date="2020" name="Genomics">
        <title>Complete, high-quality genomes from long-read metagenomic sequencing of two wolf lichen thalli reveals enigmatic genome architecture.</title>
        <authorList>
            <person name="McKenzie S.K."/>
            <person name="Walston R.F."/>
            <person name="Allen J.L."/>
        </authorList>
    </citation>
    <scope>NUCLEOTIDE SEQUENCE [LARGE SCALE GENOMIC DNA]</scope>
    <source>
        <strain evidence="1">WasteWater2</strain>
    </source>
</reference>